<name>A0AAW8CEB9_9PAST</name>
<dbReference type="Pfam" id="PF04246">
    <property type="entry name" value="RseC_MucC"/>
    <property type="match status" value="1"/>
</dbReference>
<dbReference type="PIRSF" id="PIRSF004923">
    <property type="entry name" value="RseC"/>
    <property type="match status" value="1"/>
</dbReference>
<dbReference type="PANTHER" id="PTHR35867">
    <property type="entry name" value="PROTEIN RSEC"/>
    <property type="match status" value="1"/>
</dbReference>
<dbReference type="InterPro" id="IPR007359">
    <property type="entry name" value="SigmaE_reg_RseC_MucC"/>
</dbReference>
<evidence type="ECO:0000313" key="3">
    <source>
        <dbReference type="Proteomes" id="UP001230466"/>
    </source>
</evidence>
<reference evidence="2" key="1">
    <citation type="journal article" date="2023" name="Front. Microbiol.">
        <title>Phylogeography and host specificity of Pasteurellaceae pathogenic to sea-farmed fish in the north-east Atlantic.</title>
        <authorList>
            <person name="Gulla S."/>
            <person name="Colquhoun D.J."/>
            <person name="Olsen A.B."/>
            <person name="Spilsberg B."/>
            <person name="Lagesen K."/>
            <person name="Aakesson C.P."/>
            <person name="Strom S."/>
            <person name="Manji F."/>
            <person name="Birkbeck T.H."/>
            <person name="Nilsen H.K."/>
        </authorList>
    </citation>
    <scope>NUCLEOTIDE SEQUENCE</scope>
    <source>
        <strain evidence="2">VIB1234</strain>
    </source>
</reference>
<feature type="transmembrane region" description="Helical" evidence="1">
    <location>
        <begin position="75"/>
        <end position="95"/>
    </location>
</feature>
<comment type="caution">
    <text evidence="2">The sequence shown here is derived from an EMBL/GenBank/DDBJ whole genome shotgun (WGS) entry which is preliminary data.</text>
</comment>
<organism evidence="2 3">
    <name type="scientific">Pasteurella atlantica</name>
    <dbReference type="NCBI Taxonomy" id="2827233"/>
    <lineage>
        <taxon>Bacteria</taxon>
        <taxon>Pseudomonadati</taxon>
        <taxon>Pseudomonadota</taxon>
        <taxon>Gammaproteobacteria</taxon>
        <taxon>Pasteurellales</taxon>
        <taxon>Pasteurellaceae</taxon>
        <taxon>Pasteurella</taxon>
    </lineage>
</organism>
<feature type="transmembrane region" description="Helical" evidence="1">
    <location>
        <begin position="101"/>
        <end position="122"/>
    </location>
</feature>
<evidence type="ECO:0000256" key="1">
    <source>
        <dbReference type="SAM" id="Phobius"/>
    </source>
</evidence>
<keyword evidence="1" id="KW-1133">Transmembrane helix</keyword>
<sequence length="143" mass="15511">MLIEQGKVLSYHNGIAKVECYTKSGCGSCDAKQGCGTQSLSELTGSKVVSLLDLEVFEELKQGDIINVGLKESSLLVSVMWLYCIPLTVLIVSAVGFSQLFANELIVALLTITATLLSFGGIKWQLSQKKHFNPQIIFLGKVN</sequence>
<accession>A0AAW8CEB9</accession>
<protein>
    <submittedName>
        <fullName evidence="2">SoxR reducing system RseC family protein</fullName>
    </submittedName>
</protein>
<dbReference type="EMBL" id="JASAYJ010000005">
    <property type="protein sequence ID" value="MDP8186810.1"/>
    <property type="molecule type" value="Genomic_DNA"/>
</dbReference>
<evidence type="ECO:0000313" key="2">
    <source>
        <dbReference type="EMBL" id="MDP8186810.1"/>
    </source>
</evidence>
<keyword evidence="1" id="KW-0812">Transmembrane</keyword>
<proteinExistence type="predicted"/>
<keyword evidence="1" id="KW-0472">Membrane</keyword>
<dbReference type="InterPro" id="IPR026268">
    <property type="entry name" value="RseC"/>
</dbReference>
<dbReference type="RefSeq" id="WP_211597466.1">
    <property type="nucleotide sequence ID" value="NZ_JAGRQI010000005.1"/>
</dbReference>
<gene>
    <name evidence="2" type="ORF">QJU78_03310</name>
</gene>
<dbReference type="PANTHER" id="PTHR35867:SF1">
    <property type="entry name" value="PROTEIN RSEC"/>
    <property type="match status" value="1"/>
</dbReference>
<dbReference type="Proteomes" id="UP001230466">
    <property type="component" value="Unassembled WGS sequence"/>
</dbReference>
<dbReference type="AlphaFoldDB" id="A0AAW8CEB9"/>